<feature type="compositionally biased region" description="Basic and acidic residues" evidence="1">
    <location>
        <begin position="272"/>
        <end position="284"/>
    </location>
</feature>
<keyword evidence="2" id="KW-1133">Transmembrane helix</keyword>
<proteinExistence type="predicted"/>
<evidence type="ECO:0000313" key="4">
    <source>
        <dbReference type="Proteomes" id="UP001189624"/>
    </source>
</evidence>
<sequence>MAQQRQSGMERLGVRVGTHDLHHANGAGDHVAVGIRGGAAHKQPRFRRSARSDRGTHLSVAAILVFLFLVLVVTVLVFSYISRDEISNNGDDSDDLKSDSDFLTNVPRIQRKKVLDFGHGSGGHGRDSRYWDKDDRRRDGDYDEDMMERTSKDPGDEIDEDDASVKKDQNTKSSQDGLKRRGDGLYNEAGRHELKRYEAEYEASLKNLGHSTEDDGNVLHETDLEKKNASDEIDDEYDDFFDFHDVQMEKSNDRENIRVEHSNSNMFSLDNELQKQKESNHSLAEENNDDVTSEDVDEASSLNKKSSHEGKTNSKHANIFNGQSTRKSHPETKKKVRRRKFSGEVHSF</sequence>
<feature type="transmembrane region" description="Helical" evidence="2">
    <location>
        <begin position="58"/>
        <end position="81"/>
    </location>
</feature>
<dbReference type="EMBL" id="OY731407">
    <property type="protein sequence ID" value="CAJ1976822.1"/>
    <property type="molecule type" value="Genomic_DNA"/>
</dbReference>
<evidence type="ECO:0000313" key="3">
    <source>
        <dbReference type="EMBL" id="CAJ1976822.1"/>
    </source>
</evidence>
<keyword evidence="4" id="KW-1185">Reference proteome</keyword>
<feature type="compositionally biased region" description="Basic and acidic residues" evidence="1">
    <location>
        <begin position="251"/>
        <end position="261"/>
    </location>
</feature>
<evidence type="ECO:0000256" key="2">
    <source>
        <dbReference type="SAM" id="Phobius"/>
    </source>
</evidence>
<dbReference type="Proteomes" id="UP001189624">
    <property type="component" value="Chromosome 10"/>
</dbReference>
<dbReference type="Gramene" id="rna-AYBTSS11_LOCUS28965">
    <property type="protein sequence ID" value="CAJ1976822.1"/>
    <property type="gene ID" value="gene-AYBTSS11_LOCUS28965"/>
</dbReference>
<name>A0AA86W1T0_9FABA</name>
<organism evidence="3 4">
    <name type="scientific">Sphenostylis stenocarpa</name>
    <dbReference type="NCBI Taxonomy" id="92480"/>
    <lineage>
        <taxon>Eukaryota</taxon>
        <taxon>Viridiplantae</taxon>
        <taxon>Streptophyta</taxon>
        <taxon>Embryophyta</taxon>
        <taxon>Tracheophyta</taxon>
        <taxon>Spermatophyta</taxon>
        <taxon>Magnoliopsida</taxon>
        <taxon>eudicotyledons</taxon>
        <taxon>Gunneridae</taxon>
        <taxon>Pentapetalae</taxon>
        <taxon>rosids</taxon>
        <taxon>fabids</taxon>
        <taxon>Fabales</taxon>
        <taxon>Fabaceae</taxon>
        <taxon>Papilionoideae</taxon>
        <taxon>50 kb inversion clade</taxon>
        <taxon>NPAAA clade</taxon>
        <taxon>indigoferoid/millettioid clade</taxon>
        <taxon>Phaseoleae</taxon>
        <taxon>Sphenostylis</taxon>
    </lineage>
</organism>
<dbReference type="AlphaFoldDB" id="A0AA86W1T0"/>
<keyword evidence="2" id="KW-0812">Transmembrane</keyword>
<feature type="region of interest" description="Disordered" evidence="1">
    <location>
        <begin position="251"/>
        <end position="348"/>
    </location>
</feature>
<feature type="compositionally biased region" description="Basic and acidic residues" evidence="1">
    <location>
        <begin position="124"/>
        <end position="140"/>
    </location>
</feature>
<accession>A0AA86W1T0</accession>
<gene>
    <name evidence="3" type="ORF">AYBTSS11_LOCUS28965</name>
</gene>
<protein>
    <submittedName>
        <fullName evidence="3">Uncharacterized protein</fullName>
    </submittedName>
</protein>
<evidence type="ECO:0000256" key="1">
    <source>
        <dbReference type="SAM" id="MobiDB-lite"/>
    </source>
</evidence>
<feature type="compositionally biased region" description="Acidic residues" evidence="1">
    <location>
        <begin position="286"/>
        <end position="298"/>
    </location>
</feature>
<feature type="region of interest" description="Disordered" evidence="1">
    <location>
        <begin position="114"/>
        <end position="185"/>
    </location>
</feature>
<reference evidence="3" key="1">
    <citation type="submission" date="2023-10" db="EMBL/GenBank/DDBJ databases">
        <authorList>
            <person name="Domelevo Entfellner J.-B."/>
        </authorList>
    </citation>
    <scope>NUCLEOTIDE SEQUENCE</scope>
</reference>
<keyword evidence="2" id="KW-0472">Membrane</keyword>